<dbReference type="PANTHER" id="PTHR36507">
    <property type="entry name" value="BLL1555 PROTEIN"/>
    <property type="match status" value="1"/>
</dbReference>
<dbReference type="GeneID" id="60420818"/>
<dbReference type="SUPFAM" id="SSF49503">
    <property type="entry name" value="Cupredoxins"/>
    <property type="match status" value="1"/>
</dbReference>
<name>A0A654LX27_9ARCH</name>
<sequence>MSITSILLLIPYLTDNYILGQNQGNVSGVQTTQMYHYFNSDDNVSMNYPSTWSVNETDITPEDRVNLIAEFVSPFETYNDTYIEYVQINRDDGIFYEADLNEYLAEAINTYKDIANNFTLIESSTSDSLSGRPAYSLTFTEVLSGEDGREPITLKNFETGILLNNTAYFVTYVGQEKKFDRYFPIVEQMIHSFKLLLPASYDEGLTPPLVTNLNTSAIGLEKSITGTNETSTTSTGSNLTSSNQILPNNLTNSQIVLKDNTTESASKEGEANLSTEGQLNKSSQVNDTRGSENAQLKKDKTVDIQIKATEKDGFFGTVSFVPNEIAVDIGTNIVWTNNHSSVHTVTAVNNNTLGNNETTMGRDGIPLFDSDYMNTGDNFSYNFTQPGRFDYFDKNNASLKGVVFVKQAPSLINNTSSLLHNENTSPSSVNPISNDFGNSDNNKSGILDKFKDINNSSTKSNNGTLSQLVQSLHQIINR</sequence>
<evidence type="ECO:0000256" key="1">
    <source>
        <dbReference type="ARBA" id="ARBA00022723"/>
    </source>
</evidence>
<accession>A0A654LX27</accession>
<dbReference type="PANTHER" id="PTHR36507:SF1">
    <property type="entry name" value="BLL1555 PROTEIN"/>
    <property type="match status" value="1"/>
</dbReference>
<proteinExistence type="predicted"/>
<keyword evidence="1" id="KW-0479">Metal-binding</keyword>
<evidence type="ECO:0000259" key="4">
    <source>
        <dbReference type="Pfam" id="PF00127"/>
    </source>
</evidence>
<feature type="region of interest" description="Disordered" evidence="3">
    <location>
        <begin position="224"/>
        <end position="244"/>
    </location>
</feature>
<reference evidence="6" key="1">
    <citation type="submission" date="2015-10" db="EMBL/GenBank/DDBJ databases">
        <title>Niche specialization of a soil ammonia-oxidizing archaeon, Candidatus Nitrosocosmicus oleophilus.</title>
        <authorList>
            <person name="Jung M.-Y."/>
            <person name="Rhee S.-K."/>
        </authorList>
    </citation>
    <scope>NUCLEOTIDE SEQUENCE [LARGE SCALE GENOMIC DNA]</scope>
    <source>
        <strain evidence="6">MY3</strain>
    </source>
</reference>
<dbReference type="GO" id="GO:0005507">
    <property type="term" value="F:copper ion binding"/>
    <property type="evidence" value="ECO:0007669"/>
    <property type="project" value="InterPro"/>
</dbReference>
<dbReference type="InterPro" id="IPR052721">
    <property type="entry name" value="ET_Amicyanin"/>
</dbReference>
<dbReference type="EMBL" id="CP012850">
    <property type="protein sequence ID" value="ALI34883.1"/>
    <property type="molecule type" value="Genomic_DNA"/>
</dbReference>
<feature type="compositionally biased region" description="Polar residues" evidence="3">
    <location>
        <begin position="272"/>
        <end position="294"/>
    </location>
</feature>
<dbReference type="Pfam" id="PF00127">
    <property type="entry name" value="Copper-bind"/>
    <property type="match status" value="1"/>
</dbReference>
<feature type="compositionally biased region" description="Low complexity" evidence="3">
    <location>
        <begin position="224"/>
        <end position="243"/>
    </location>
</feature>
<dbReference type="InterPro" id="IPR000923">
    <property type="entry name" value="BlueCu_1"/>
</dbReference>
<evidence type="ECO:0000313" key="6">
    <source>
        <dbReference type="Proteomes" id="UP000058925"/>
    </source>
</evidence>
<dbReference type="RefSeq" id="WP_196817457.1">
    <property type="nucleotide sequence ID" value="NZ_CP012850.1"/>
</dbReference>
<dbReference type="GO" id="GO:0009055">
    <property type="term" value="F:electron transfer activity"/>
    <property type="evidence" value="ECO:0007669"/>
    <property type="project" value="InterPro"/>
</dbReference>
<gene>
    <name evidence="5" type="ORF">NMY3_00674</name>
</gene>
<feature type="region of interest" description="Disordered" evidence="3">
    <location>
        <begin position="262"/>
        <end position="296"/>
    </location>
</feature>
<keyword evidence="6" id="KW-1185">Reference proteome</keyword>
<dbReference type="AlphaFoldDB" id="A0A654LX27"/>
<dbReference type="KEGG" id="taa:NMY3_00674"/>
<organism evidence="5 6">
    <name type="scientific">Candidatus Nitrosocosmicus oleophilus</name>
    <dbReference type="NCBI Taxonomy" id="1353260"/>
    <lineage>
        <taxon>Archaea</taxon>
        <taxon>Nitrososphaerota</taxon>
        <taxon>Nitrososphaeria</taxon>
        <taxon>Nitrososphaerales</taxon>
        <taxon>Nitrososphaeraceae</taxon>
        <taxon>Candidatus Nitrosocosmicus</taxon>
    </lineage>
</organism>
<evidence type="ECO:0000256" key="2">
    <source>
        <dbReference type="ARBA" id="ARBA00023008"/>
    </source>
</evidence>
<keyword evidence="2" id="KW-0186">Copper</keyword>
<dbReference type="Proteomes" id="UP000058925">
    <property type="component" value="Chromosome"/>
</dbReference>
<evidence type="ECO:0000313" key="5">
    <source>
        <dbReference type="EMBL" id="ALI34883.1"/>
    </source>
</evidence>
<dbReference type="InterPro" id="IPR008972">
    <property type="entry name" value="Cupredoxin"/>
</dbReference>
<dbReference type="Gene3D" id="3.40.1000.10">
    <property type="entry name" value="Mog1/PsbP, alpha/beta/alpha sandwich"/>
    <property type="match status" value="1"/>
</dbReference>
<protein>
    <recommendedName>
        <fullName evidence="4">Blue (type 1) copper domain-containing protein</fullName>
    </recommendedName>
</protein>
<evidence type="ECO:0000256" key="3">
    <source>
        <dbReference type="SAM" id="MobiDB-lite"/>
    </source>
</evidence>
<dbReference type="Gene3D" id="2.60.40.420">
    <property type="entry name" value="Cupredoxins - blue copper proteins"/>
    <property type="match status" value="1"/>
</dbReference>
<feature type="domain" description="Blue (type 1) copper" evidence="4">
    <location>
        <begin position="316"/>
        <end position="393"/>
    </location>
</feature>